<reference evidence="5 6" key="1">
    <citation type="journal article" date="2011" name="J. Bacteriol.">
        <title>Complete genome sequence of the dog commensal and human pathogen Capnocytophaga canimorsus strain 5.</title>
        <authorList>
            <person name="Manfredi P."/>
            <person name="Pagni M."/>
            <person name="Cornelis G.R."/>
        </authorList>
    </citation>
    <scope>NUCLEOTIDE SEQUENCE [LARGE SCALE GENOMIC DNA]</scope>
    <source>
        <strain evidence="6">5</strain>
    </source>
</reference>
<comment type="catalytic activity">
    <reaction evidence="4">
        <text>L-phenylalanyl-tRNA(Phe) + an N-terminal L-alpha-aminoacyl-[protein] = an N-terminal L-phenylalanyl-L-alpha-aminoacyl-[protein] + tRNA(Phe)</text>
        <dbReference type="Rhea" id="RHEA:43632"/>
        <dbReference type="Rhea" id="RHEA-COMP:9668"/>
        <dbReference type="Rhea" id="RHEA-COMP:9699"/>
        <dbReference type="Rhea" id="RHEA-COMP:10636"/>
        <dbReference type="Rhea" id="RHEA-COMP:10637"/>
        <dbReference type="ChEBI" id="CHEBI:78442"/>
        <dbReference type="ChEBI" id="CHEBI:78531"/>
        <dbReference type="ChEBI" id="CHEBI:78597"/>
        <dbReference type="ChEBI" id="CHEBI:83561"/>
        <dbReference type="EC" id="2.3.2.6"/>
    </reaction>
</comment>
<name>F9YT21_CAPCC</name>
<dbReference type="OrthoDB" id="9790282at2"/>
<dbReference type="Gene3D" id="3.40.630.70">
    <property type="entry name" value="Leucyl/phenylalanyl-tRNA-protein transferase, C-terminal domain"/>
    <property type="match status" value="1"/>
</dbReference>
<dbReference type="GO" id="GO:0030163">
    <property type="term" value="P:protein catabolic process"/>
    <property type="evidence" value="ECO:0007669"/>
    <property type="project" value="UniProtKB-UniRule"/>
</dbReference>
<dbReference type="RefSeq" id="WP_013996754.1">
    <property type="nucleotide sequence ID" value="NC_015846.1"/>
</dbReference>
<dbReference type="Proteomes" id="UP000008895">
    <property type="component" value="Chromosome"/>
</dbReference>
<protein>
    <recommendedName>
        <fullName evidence="4">Leucyl/phenylalanyl-tRNA--protein transferase</fullName>
        <ecNumber evidence="4">2.3.2.6</ecNumber>
    </recommendedName>
    <alternativeName>
        <fullName evidence="4">L/F-transferase</fullName>
    </alternativeName>
    <alternativeName>
        <fullName evidence="4">Leucyltransferase</fullName>
    </alternativeName>
    <alternativeName>
        <fullName evidence="4">Phenyalanyltransferase</fullName>
    </alternativeName>
</protein>
<dbReference type="HOGENOM" id="CLU_075045_0_0_10"/>
<dbReference type="InterPro" id="IPR004616">
    <property type="entry name" value="Leu/Phe-tRNA_Trfase"/>
</dbReference>
<sequence>MPLPPAEMASVEGIVALGGELSTERLIEAYRKGIFPWFNANDPIIWWSPNPRMVLFPERLHISKNMQKHLREKPFDVTYNQCFEQVIKQCASVKRKGQDDTWILPQMISAYIALHHLGYAHSVEVWQQNKLVGGLYGVTLNQVFCGESMFSLKSNASQYGFITFIKDHPNIKLIDCQVYTEYLASMGAEEIPRSTFLNLLEKYSFKREVYSN</sequence>
<dbReference type="SUPFAM" id="SSF55729">
    <property type="entry name" value="Acyl-CoA N-acyltransferases (Nat)"/>
    <property type="match status" value="1"/>
</dbReference>
<keyword evidence="6" id="KW-1185">Reference proteome</keyword>
<evidence type="ECO:0000256" key="3">
    <source>
        <dbReference type="ARBA" id="ARBA00023315"/>
    </source>
</evidence>
<comment type="similarity">
    <text evidence="4">Belongs to the L/F-transferase family.</text>
</comment>
<dbReference type="InterPro" id="IPR042221">
    <property type="entry name" value="Leu/Phe-tRNA_Trfase_N"/>
</dbReference>
<comment type="catalytic activity">
    <reaction evidence="4">
        <text>N-terminal L-arginyl-[protein] + L-leucyl-tRNA(Leu) = N-terminal L-leucyl-L-arginyl-[protein] + tRNA(Leu) + H(+)</text>
        <dbReference type="Rhea" id="RHEA:50416"/>
        <dbReference type="Rhea" id="RHEA-COMP:9613"/>
        <dbReference type="Rhea" id="RHEA-COMP:9622"/>
        <dbReference type="Rhea" id="RHEA-COMP:12672"/>
        <dbReference type="Rhea" id="RHEA-COMP:12673"/>
        <dbReference type="ChEBI" id="CHEBI:15378"/>
        <dbReference type="ChEBI" id="CHEBI:64719"/>
        <dbReference type="ChEBI" id="CHEBI:78442"/>
        <dbReference type="ChEBI" id="CHEBI:78494"/>
        <dbReference type="ChEBI" id="CHEBI:133044"/>
        <dbReference type="EC" id="2.3.2.6"/>
    </reaction>
</comment>
<gene>
    <name evidence="4" type="primary">aat</name>
    <name evidence="5" type="ordered locus">Ccan_06430</name>
</gene>
<dbReference type="KEGG" id="ccm:Ccan_06430"/>
<dbReference type="InterPro" id="IPR042203">
    <property type="entry name" value="Leu/Phe-tRNA_Trfase_C"/>
</dbReference>
<dbReference type="EMBL" id="CP002113">
    <property type="protein sequence ID" value="AEK22763.1"/>
    <property type="molecule type" value="Genomic_DNA"/>
</dbReference>
<dbReference type="Gene3D" id="3.30.70.3550">
    <property type="entry name" value="Leucyl/phenylalanyl-tRNA-protein transferase, N-terminal domain"/>
    <property type="match status" value="1"/>
</dbReference>
<evidence type="ECO:0000256" key="1">
    <source>
        <dbReference type="ARBA" id="ARBA00022490"/>
    </source>
</evidence>
<keyword evidence="2 4" id="KW-0808">Transferase</keyword>
<proteinExistence type="inferred from homology"/>
<comment type="function">
    <text evidence="4">Functions in the N-end rule pathway of protein degradation where it conjugates Leu, Phe and, less efficiently, Met from aminoacyl-tRNAs to the N-termini of proteins containing an N-terminal arginine or lysine.</text>
</comment>
<dbReference type="HAMAP" id="MF_00688">
    <property type="entry name" value="Leu_Phe_trans"/>
    <property type="match status" value="1"/>
</dbReference>
<evidence type="ECO:0000256" key="2">
    <source>
        <dbReference type="ARBA" id="ARBA00022679"/>
    </source>
</evidence>
<dbReference type="NCBIfam" id="TIGR00667">
    <property type="entry name" value="aat"/>
    <property type="match status" value="1"/>
</dbReference>
<comment type="catalytic activity">
    <reaction evidence="4">
        <text>N-terminal L-lysyl-[protein] + L-leucyl-tRNA(Leu) = N-terminal L-leucyl-L-lysyl-[protein] + tRNA(Leu) + H(+)</text>
        <dbReference type="Rhea" id="RHEA:12340"/>
        <dbReference type="Rhea" id="RHEA-COMP:9613"/>
        <dbReference type="Rhea" id="RHEA-COMP:9622"/>
        <dbReference type="Rhea" id="RHEA-COMP:12670"/>
        <dbReference type="Rhea" id="RHEA-COMP:12671"/>
        <dbReference type="ChEBI" id="CHEBI:15378"/>
        <dbReference type="ChEBI" id="CHEBI:65249"/>
        <dbReference type="ChEBI" id="CHEBI:78442"/>
        <dbReference type="ChEBI" id="CHEBI:78494"/>
        <dbReference type="ChEBI" id="CHEBI:133043"/>
        <dbReference type="EC" id="2.3.2.6"/>
    </reaction>
</comment>
<dbReference type="PANTHER" id="PTHR30098:SF2">
    <property type="entry name" value="LEUCYL_PHENYLALANYL-TRNA--PROTEIN TRANSFERASE"/>
    <property type="match status" value="1"/>
</dbReference>
<dbReference type="GO" id="GO:0005737">
    <property type="term" value="C:cytoplasm"/>
    <property type="evidence" value="ECO:0007669"/>
    <property type="project" value="UniProtKB-SubCell"/>
</dbReference>
<dbReference type="PANTHER" id="PTHR30098">
    <property type="entry name" value="LEUCYL/PHENYLALANYL-TRNA--PROTEIN TRANSFERASE"/>
    <property type="match status" value="1"/>
</dbReference>
<organism evidence="5 6">
    <name type="scientific">Capnocytophaga canimorsus (strain 5)</name>
    <dbReference type="NCBI Taxonomy" id="860228"/>
    <lineage>
        <taxon>Bacteria</taxon>
        <taxon>Pseudomonadati</taxon>
        <taxon>Bacteroidota</taxon>
        <taxon>Flavobacteriia</taxon>
        <taxon>Flavobacteriales</taxon>
        <taxon>Flavobacteriaceae</taxon>
        <taxon>Capnocytophaga</taxon>
    </lineage>
</organism>
<evidence type="ECO:0000313" key="6">
    <source>
        <dbReference type="Proteomes" id="UP000008895"/>
    </source>
</evidence>
<dbReference type="AlphaFoldDB" id="F9YT21"/>
<keyword evidence="1 4" id="KW-0963">Cytoplasm</keyword>
<evidence type="ECO:0000313" key="5">
    <source>
        <dbReference type="EMBL" id="AEK22763.1"/>
    </source>
</evidence>
<dbReference type="GO" id="GO:0008914">
    <property type="term" value="F:leucyl-tRNA--protein transferase activity"/>
    <property type="evidence" value="ECO:0007669"/>
    <property type="project" value="UniProtKB-UniRule"/>
</dbReference>
<dbReference type="STRING" id="860228.Ccan_06430"/>
<evidence type="ECO:0000256" key="4">
    <source>
        <dbReference type="HAMAP-Rule" id="MF_00688"/>
    </source>
</evidence>
<comment type="subcellular location">
    <subcellularLocation>
        <location evidence="4">Cytoplasm</location>
    </subcellularLocation>
</comment>
<dbReference type="InterPro" id="IPR016181">
    <property type="entry name" value="Acyl_CoA_acyltransferase"/>
</dbReference>
<keyword evidence="3 4" id="KW-0012">Acyltransferase</keyword>
<dbReference type="Pfam" id="PF03588">
    <property type="entry name" value="Leu_Phe_trans"/>
    <property type="match status" value="1"/>
</dbReference>
<dbReference type="EC" id="2.3.2.6" evidence="4"/>
<dbReference type="eggNOG" id="COG2360">
    <property type="taxonomic scope" value="Bacteria"/>
</dbReference>
<accession>F9YT21</accession>